<reference evidence="1" key="1">
    <citation type="submission" date="2017-07" db="EMBL/GenBank/DDBJ databases">
        <title>Taro Niue Genome Assembly and Annotation.</title>
        <authorList>
            <person name="Atibalentja N."/>
            <person name="Keating K."/>
            <person name="Fields C.J."/>
        </authorList>
    </citation>
    <scope>NUCLEOTIDE SEQUENCE</scope>
    <source>
        <strain evidence="1">Niue_2</strain>
        <tissue evidence="1">Leaf</tissue>
    </source>
</reference>
<gene>
    <name evidence="1" type="ORF">Taro_029487</name>
</gene>
<dbReference type="Proteomes" id="UP000652761">
    <property type="component" value="Unassembled WGS sequence"/>
</dbReference>
<name>A0A843VLJ1_COLES</name>
<accession>A0A843VLJ1</accession>
<feature type="non-terminal residue" evidence="1">
    <location>
        <position position="1"/>
    </location>
</feature>
<sequence length="111" mass="13207">VMGWPDSRWGHLPNGWACLPPGFRGLQRMQVRDINVHIHGRWLKYWRPSMWTLDQHGRPSMLTPTWPFGQNSKHAETMLNLYLYTCHTYVLSCTHYHHIIHTLFTANYTYA</sequence>
<protein>
    <submittedName>
        <fullName evidence="1">Uncharacterized protein</fullName>
    </submittedName>
</protein>
<organism evidence="1 2">
    <name type="scientific">Colocasia esculenta</name>
    <name type="common">Wild taro</name>
    <name type="synonym">Arum esculentum</name>
    <dbReference type="NCBI Taxonomy" id="4460"/>
    <lineage>
        <taxon>Eukaryota</taxon>
        <taxon>Viridiplantae</taxon>
        <taxon>Streptophyta</taxon>
        <taxon>Embryophyta</taxon>
        <taxon>Tracheophyta</taxon>
        <taxon>Spermatophyta</taxon>
        <taxon>Magnoliopsida</taxon>
        <taxon>Liliopsida</taxon>
        <taxon>Araceae</taxon>
        <taxon>Aroideae</taxon>
        <taxon>Colocasieae</taxon>
        <taxon>Colocasia</taxon>
    </lineage>
</organism>
<feature type="non-terminal residue" evidence="1">
    <location>
        <position position="111"/>
    </location>
</feature>
<dbReference type="AlphaFoldDB" id="A0A843VLJ1"/>
<dbReference type="EMBL" id="NMUH01001961">
    <property type="protein sequence ID" value="MQL96815.1"/>
    <property type="molecule type" value="Genomic_DNA"/>
</dbReference>
<keyword evidence="2" id="KW-1185">Reference proteome</keyword>
<proteinExistence type="predicted"/>
<evidence type="ECO:0000313" key="2">
    <source>
        <dbReference type="Proteomes" id="UP000652761"/>
    </source>
</evidence>
<comment type="caution">
    <text evidence="1">The sequence shown here is derived from an EMBL/GenBank/DDBJ whole genome shotgun (WGS) entry which is preliminary data.</text>
</comment>
<evidence type="ECO:0000313" key="1">
    <source>
        <dbReference type="EMBL" id="MQL96815.1"/>
    </source>
</evidence>